<feature type="region of interest" description="Disordered" evidence="1">
    <location>
        <begin position="1"/>
        <end position="56"/>
    </location>
</feature>
<evidence type="ECO:0000313" key="3">
    <source>
        <dbReference type="Proteomes" id="UP000257109"/>
    </source>
</evidence>
<feature type="non-terminal residue" evidence="2">
    <location>
        <position position="1"/>
    </location>
</feature>
<name>A0A371E868_MUCPR</name>
<dbReference type="Proteomes" id="UP000257109">
    <property type="component" value="Unassembled WGS sequence"/>
</dbReference>
<comment type="caution">
    <text evidence="2">The sequence shown here is derived from an EMBL/GenBank/DDBJ whole genome shotgun (WGS) entry which is preliminary data.</text>
</comment>
<gene>
    <name evidence="2" type="ORF">CR513_59450</name>
</gene>
<sequence>MRDRQQTYHTRHEFPKAETSNELDKQEKQRQRSQEKEASRNNAPTPPTVAPSLPYPEATLFGENWHQQGKRSTLCHEDSIICFTDEDYEGTLPYQDNPMVLSLIAVDYKIERVLIGKGSSTNVFYRSKFQKLGHPTSSLEECSETLVTSRDKRNGIDQDCTRGGSMCAIHTGHLHRGQHLSFLQHNHGCLSLNKLRAVLEDWRPQLVMDLKEVQIGPSRTQKTKIDATMDGQLEEHLTHFLTKNRDVFA</sequence>
<dbReference type="EMBL" id="QJKJ01015615">
    <property type="protein sequence ID" value="RDX62236.1"/>
    <property type="molecule type" value="Genomic_DNA"/>
</dbReference>
<proteinExistence type="predicted"/>
<reference evidence="2" key="1">
    <citation type="submission" date="2018-05" db="EMBL/GenBank/DDBJ databases">
        <title>Draft genome of Mucuna pruriens seed.</title>
        <authorList>
            <person name="Nnadi N.E."/>
            <person name="Vos R."/>
            <person name="Hasami M.H."/>
            <person name="Devisetty U.K."/>
            <person name="Aguiy J.C."/>
        </authorList>
    </citation>
    <scope>NUCLEOTIDE SEQUENCE [LARGE SCALE GENOMIC DNA]</scope>
    <source>
        <strain evidence="2">JCA_2017</strain>
    </source>
</reference>
<evidence type="ECO:0000256" key="1">
    <source>
        <dbReference type="SAM" id="MobiDB-lite"/>
    </source>
</evidence>
<evidence type="ECO:0000313" key="2">
    <source>
        <dbReference type="EMBL" id="RDX62236.1"/>
    </source>
</evidence>
<accession>A0A371E868</accession>
<organism evidence="2 3">
    <name type="scientific">Mucuna pruriens</name>
    <name type="common">Velvet bean</name>
    <name type="synonym">Dolichos pruriens</name>
    <dbReference type="NCBI Taxonomy" id="157652"/>
    <lineage>
        <taxon>Eukaryota</taxon>
        <taxon>Viridiplantae</taxon>
        <taxon>Streptophyta</taxon>
        <taxon>Embryophyta</taxon>
        <taxon>Tracheophyta</taxon>
        <taxon>Spermatophyta</taxon>
        <taxon>Magnoliopsida</taxon>
        <taxon>eudicotyledons</taxon>
        <taxon>Gunneridae</taxon>
        <taxon>Pentapetalae</taxon>
        <taxon>rosids</taxon>
        <taxon>fabids</taxon>
        <taxon>Fabales</taxon>
        <taxon>Fabaceae</taxon>
        <taxon>Papilionoideae</taxon>
        <taxon>50 kb inversion clade</taxon>
        <taxon>NPAAA clade</taxon>
        <taxon>indigoferoid/millettioid clade</taxon>
        <taxon>Phaseoleae</taxon>
        <taxon>Mucuna</taxon>
    </lineage>
</organism>
<feature type="compositionally biased region" description="Basic and acidic residues" evidence="1">
    <location>
        <begin position="1"/>
        <end position="16"/>
    </location>
</feature>
<protein>
    <submittedName>
        <fullName evidence="2">Uncharacterized protein</fullName>
    </submittedName>
</protein>
<feature type="compositionally biased region" description="Basic and acidic residues" evidence="1">
    <location>
        <begin position="22"/>
        <end position="39"/>
    </location>
</feature>
<keyword evidence="3" id="KW-1185">Reference proteome</keyword>
<dbReference type="AlphaFoldDB" id="A0A371E868"/>